<reference evidence="2" key="2">
    <citation type="submission" date="2016-02" db="EMBL/GenBank/DDBJ databases">
        <title>Draft genome sequence of five rapidly growing Mycobacterium species.</title>
        <authorList>
            <person name="Katahira K."/>
            <person name="Gotou Y."/>
            <person name="Iida K."/>
            <person name="Ogura Y."/>
            <person name="Hayashi T."/>
        </authorList>
    </citation>
    <scope>NUCLEOTIDE SEQUENCE [LARGE SCALE GENOMIC DNA]</scope>
    <source>
        <strain evidence="2">JCM6362</strain>
    </source>
</reference>
<protein>
    <submittedName>
        <fullName evidence="1">Uncharacterized protein</fullName>
    </submittedName>
</protein>
<dbReference type="AlphaFoldDB" id="A0A100XIA4"/>
<accession>A0A100XIA4</accession>
<dbReference type="EMBL" id="BCTB01000050">
    <property type="protein sequence ID" value="GAT17146.1"/>
    <property type="molecule type" value="Genomic_DNA"/>
</dbReference>
<dbReference type="Proteomes" id="UP000069654">
    <property type="component" value="Unassembled WGS sequence"/>
</dbReference>
<dbReference type="STRING" id="1797.RMCT_4115"/>
<name>A0A100XIA4_MYCTH</name>
<dbReference type="OrthoDB" id="5194954at2"/>
<dbReference type="RefSeq" id="WP_040546228.1">
    <property type="nucleotide sequence ID" value="NZ_BCTB01000050.1"/>
</dbReference>
<sequence>MSATAAELAQLHELMHGLRRCVASLAARYGDSPGMKRIVNSAERIQNDIDRLHIDAEEFEMSRGLHRHVPAAEKIPVPDTEYDTNFWHGIDDEGLR</sequence>
<proteinExistence type="predicted"/>
<evidence type="ECO:0000313" key="1">
    <source>
        <dbReference type="EMBL" id="GAT17146.1"/>
    </source>
</evidence>
<organism evidence="1 2">
    <name type="scientific">Mycolicibacterium thermoresistibile</name>
    <name type="common">Mycobacterium thermoresistibile</name>
    <dbReference type="NCBI Taxonomy" id="1797"/>
    <lineage>
        <taxon>Bacteria</taxon>
        <taxon>Bacillati</taxon>
        <taxon>Actinomycetota</taxon>
        <taxon>Actinomycetes</taxon>
        <taxon>Mycobacteriales</taxon>
        <taxon>Mycobacteriaceae</taxon>
        <taxon>Mycolicibacterium</taxon>
    </lineage>
</organism>
<evidence type="ECO:0000313" key="2">
    <source>
        <dbReference type="Proteomes" id="UP000069654"/>
    </source>
</evidence>
<gene>
    <name evidence="1" type="ORF">RMCT_4115</name>
</gene>
<reference evidence="1 2" key="1">
    <citation type="journal article" date="2016" name="Genome Announc.">
        <title>Draft Genome Sequences of Five Rapidly Growing Mycobacterium Species, M. thermoresistibile, M. fortuitum subsp. acetamidolyticum, M. canariasense, M. brisbanense, and M. novocastrense.</title>
        <authorList>
            <person name="Katahira K."/>
            <person name="Ogura Y."/>
            <person name="Gotoh Y."/>
            <person name="Hayashi T."/>
        </authorList>
    </citation>
    <scope>NUCLEOTIDE SEQUENCE [LARGE SCALE GENOMIC DNA]</scope>
    <source>
        <strain evidence="1 2">JCM6362</strain>
    </source>
</reference>
<comment type="caution">
    <text evidence="1">The sequence shown here is derived from an EMBL/GenBank/DDBJ whole genome shotgun (WGS) entry which is preliminary data.</text>
</comment>